<organism evidence="12 13">
    <name type="scientific">Anoxynatronum buryatiense</name>
    <dbReference type="NCBI Taxonomy" id="489973"/>
    <lineage>
        <taxon>Bacteria</taxon>
        <taxon>Bacillati</taxon>
        <taxon>Bacillota</taxon>
        <taxon>Clostridia</taxon>
        <taxon>Eubacteriales</taxon>
        <taxon>Clostridiaceae</taxon>
        <taxon>Anoxynatronum</taxon>
    </lineage>
</organism>
<sequence length="648" mass="72031">MKSHYQHLLAPLEIRGYILKNRMAACNSLPHFLQGPEPFPADSVIAHFANKAKSGAAIVTCMGINNFSRGAGLPMELDIAHFPDYDLYDPASQNYLMQLADTIHFYGSIACMGFFVGPQSGYPLMENNKLRIVDVNKAVEDFEEETLQLIAKSYAEQIGILKFLGFDMASIHYAYRGQIPAKFLSPLTNHRGDAYGGSLENRARFPLMVLEKVRETVGNHFLIELVMSAEEPKGGYTIEEAAAFIKMAEPYIDIVQLRAADVEQAHPTGFNLIETPFIHYAQYIKNTGTKVKIATVGGYHDFDTCEEVIKSGKADIISMARSWISNPNYGELAYNGNKEDLVPCLRCNKCHGRGKNDPFVSICSVNPIIGIEHRVDQLVTTSTTHKKVAVIGGGPTGMKTAMDLHDRGHQVTLYEAGESLGGMIRHADHVDFKWPLKQFKDFLIRQIEKRRINVMISTKASPDMIREQGYDAVVVAIGAQPFKPPIPGVEKEHVLYGEEIFEKPDAVGHRVVVIGGGEVGVEAGMYLAKRGHDVTVLEMRDELAADSTLIHYREMFREAWESIPNFKCILNARCSAIENERVIFYDKMGKENSVMAESVVISVGMVPLKAEALEFYGTAHRFYMAGDCQKPATIQQAMRSAFSTASNI</sequence>
<evidence type="ECO:0000256" key="3">
    <source>
        <dbReference type="ARBA" id="ARBA00011048"/>
    </source>
</evidence>
<dbReference type="SUPFAM" id="SSF51395">
    <property type="entry name" value="FMN-linked oxidoreductases"/>
    <property type="match status" value="1"/>
</dbReference>
<dbReference type="PANTHER" id="PTHR42917:SF2">
    <property type="entry name" value="2,4-DIENOYL-COA REDUCTASE [(2E)-ENOYL-COA-PRODUCING]"/>
    <property type="match status" value="1"/>
</dbReference>
<dbReference type="Proteomes" id="UP001158066">
    <property type="component" value="Unassembled WGS sequence"/>
</dbReference>
<keyword evidence="6" id="KW-0479">Metal-binding</keyword>
<feature type="domain" description="NADH:flavin oxidoreductase/NADH oxidase N-terminal" evidence="10">
    <location>
        <begin position="8"/>
        <end position="331"/>
    </location>
</feature>
<dbReference type="EMBL" id="FXUF01000016">
    <property type="protein sequence ID" value="SMP68268.1"/>
    <property type="molecule type" value="Genomic_DNA"/>
</dbReference>
<keyword evidence="8" id="KW-0408">Iron</keyword>
<proteinExistence type="inferred from homology"/>
<evidence type="ECO:0000256" key="5">
    <source>
        <dbReference type="ARBA" id="ARBA00022643"/>
    </source>
</evidence>
<comment type="cofactor">
    <cofactor evidence="2">
        <name>[4Fe-4S] cluster</name>
        <dbReference type="ChEBI" id="CHEBI:49883"/>
    </cofactor>
</comment>
<comment type="similarity">
    <text evidence="3">In the N-terminal section; belongs to the NADH:flavin oxidoreductase/NADH oxidase family.</text>
</comment>
<dbReference type="Gene3D" id="3.50.50.60">
    <property type="entry name" value="FAD/NAD(P)-binding domain"/>
    <property type="match status" value="1"/>
</dbReference>
<evidence type="ECO:0000256" key="7">
    <source>
        <dbReference type="ARBA" id="ARBA00023002"/>
    </source>
</evidence>
<keyword evidence="5" id="KW-0288">FMN</keyword>
<dbReference type="Gene3D" id="3.40.50.720">
    <property type="entry name" value="NAD(P)-binding Rossmann-like Domain"/>
    <property type="match status" value="1"/>
</dbReference>
<name>A0AA45WYN9_9CLOT</name>
<dbReference type="GO" id="GO:0046872">
    <property type="term" value="F:metal ion binding"/>
    <property type="evidence" value="ECO:0007669"/>
    <property type="project" value="UniProtKB-KW"/>
</dbReference>
<dbReference type="InterPro" id="IPR001155">
    <property type="entry name" value="OxRdtase_FMN_N"/>
</dbReference>
<dbReference type="SUPFAM" id="SSF51905">
    <property type="entry name" value="FAD/NAD(P)-binding domain"/>
    <property type="match status" value="1"/>
</dbReference>
<dbReference type="InterPro" id="IPR023753">
    <property type="entry name" value="FAD/NAD-binding_dom"/>
</dbReference>
<keyword evidence="9" id="KW-0411">Iron-sulfur</keyword>
<dbReference type="RefSeq" id="WP_283410490.1">
    <property type="nucleotide sequence ID" value="NZ_FXUF01000016.1"/>
</dbReference>
<dbReference type="GO" id="GO:0051536">
    <property type="term" value="F:iron-sulfur cluster binding"/>
    <property type="evidence" value="ECO:0007669"/>
    <property type="project" value="UniProtKB-KW"/>
</dbReference>
<keyword evidence="4" id="KW-0285">Flavoprotein</keyword>
<dbReference type="InterPro" id="IPR051793">
    <property type="entry name" value="NADH:flavin_oxidoreductase"/>
</dbReference>
<evidence type="ECO:0000256" key="2">
    <source>
        <dbReference type="ARBA" id="ARBA00001966"/>
    </source>
</evidence>
<comment type="caution">
    <text evidence="12">The sequence shown here is derived from an EMBL/GenBank/DDBJ whole genome shotgun (WGS) entry which is preliminary data.</text>
</comment>
<dbReference type="Pfam" id="PF13450">
    <property type="entry name" value="NAD_binding_8"/>
    <property type="match status" value="1"/>
</dbReference>
<dbReference type="InterPro" id="IPR013785">
    <property type="entry name" value="Aldolase_TIM"/>
</dbReference>
<accession>A0AA45WYN9</accession>
<dbReference type="AlphaFoldDB" id="A0AA45WYN9"/>
<feature type="domain" description="FAD/NAD(P)-binding" evidence="11">
    <location>
        <begin position="466"/>
        <end position="612"/>
    </location>
</feature>
<protein>
    <submittedName>
        <fullName evidence="12">2,4-dienoyl-CoA reductase</fullName>
    </submittedName>
</protein>
<evidence type="ECO:0000259" key="10">
    <source>
        <dbReference type="Pfam" id="PF00724"/>
    </source>
</evidence>
<evidence type="ECO:0000313" key="12">
    <source>
        <dbReference type="EMBL" id="SMP68268.1"/>
    </source>
</evidence>
<dbReference type="GO" id="GO:0010181">
    <property type="term" value="F:FMN binding"/>
    <property type="evidence" value="ECO:0007669"/>
    <property type="project" value="InterPro"/>
</dbReference>
<dbReference type="GO" id="GO:0016491">
    <property type="term" value="F:oxidoreductase activity"/>
    <property type="evidence" value="ECO:0007669"/>
    <property type="project" value="UniProtKB-KW"/>
</dbReference>
<dbReference type="Pfam" id="PF07992">
    <property type="entry name" value="Pyr_redox_2"/>
    <property type="match status" value="1"/>
</dbReference>
<dbReference type="PANTHER" id="PTHR42917">
    <property type="entry name" value="2,4-DIENOYL-COA REDUCTASE"/>
    <property type="match status" value="1"/>
</dbReference>
<evidence type="ECO:0000256" key="1">
    <source>
        <dbReference type="ARBA" id="ARBA00001917"/>
    </source>
</evidence>
<gene>
    <name evidence="12" type="ORF">SAMN06296020_11679</name>
</gene>
<evidence type="ECO:0000313" key="13">
    <source>
        <dbReference type="Proteomes" id="UP001158066"/>
    </source>
</evidence>
<evidence type="ECO:0000256" key="6">
    <source>
        <dbReference type="ARBA" id="ARBA00022723"/>
    </source>
</evidence>
<evidence type="ECO:0000256" key="4">
    <source>
        <dbReference type="ARBA" id="ARBA00022630"/>
    </source>
</evidence>
<reference evidence="12" key="1">
    <citation type="submission" date="2017-05" db="EMBL/GenBank/DDBJ databases">
        <authorList>
            <person name="Varghese N."/>
            <person name="Submissions S."/>
        </authorList>
    </citation>
    <scope>NUCLEOTIDE SEQUENCE</scope>
    <source>
        <strain evidence="12">Su22</strain>
    </source>
</reference>
<dbReference type="InterPro" id="IPR036188">
    <property type="entry name" value="FAD/NAD-bd_sf"/>
</dbReference>
<dbReference type="PRINTS" id="PR00469">
    <property type="entry name" value="PNDRDTASEII"/>
</dbReference>
<dbReference type="Pfam" id="PF00724">
    <property type="entry name" value="Oxidored_FMN"/>
    <property type="match status" value="1"/>
</dbReference>
<evidence type="ECO:0000256" key="9">
    <source>
        <dbReference type="ARBA" id="ARBA00023014"/>
    </source>
</evidence>
<evidence type="ECO:0000259" key="11">
    <source>
        <dbReference type="Pfam" id="PF07992"/>
    </source>
</evidence>
<keyword evidence="7" id="KW-0560">Oxidoreductase</keyword>
<keyword evidence="13" id="KW-1185">Reference proteome</keyword>
<evidence type="ECO:0000256" key="8">
    <source>
        <dbReference type="ARBA" id="ARBA00023004"/>
    </source>
</evidence>
<dbReference type="Gene3D" id="3.20.20.70">
    <property type="entry name" value="Aldolase class I"/>
    <property type="match status" value="1"/>
</dbReference>
<dbReference type="PRINTS" id="PR00368">
    <property type="entry name" value="FADPNR"/>
</dbReference>
<comment type="cofactor">
    <cofactor evidence="1">
        <name>FMN</name>
        <dbReference type="ChEBI" id="CHEBI:58210"/>
    </cofactor>
</comment>